<keyword evidence="2 5" id="KW-0808">Transferase</keyword>
<evidence type="ECO:0000256" key="4">
    <source>
        <dbReference type="ARBA" id="ARBA00022691"/>
    </source>
</evidence>
<feature type="binding site" evidence="5">
    <location>
        <position position="59"/>
    </location>
    <ligand>
        <name>S-adenosyl-L-methionine</name>
        <dbReference type="ChEBI" id="CHEBI:59789"/>
    </ligand>
</feature>
<dbReference type="CDD" id="cd02440">
    <property type="entry name" value="AdoMet_MTases"/>
    <property type="match status" value="1"/>
</dbReference>
<evidence type="ECO:0000256" key="2">
    <source>
        <dbReference type="ARBA" id="ARBA00022679"/>
    </source>
</evidence>
<dbReference type="GO" id="GO:0102208">
    <property type="term" value="F:2-polyprenyl-6-hydroxyphenol methylase activity"/>
    <property type="evidence" value="ECO:0007669"/>
    <property type="project" value="UniProtKB-EC"/>
</dbReference>
<accession>A0AB33Z378</accession>
<dbReference type="AlphaFoldDB" id="A0AB33Z378"/>
<evidence type="ECO:0000256" key="1">
    <source>
        <dbReference type="ARBA" id="ARBA00022603"/>
    </source>
</evidence>
<feature type="binding site" evidence="5">
    <location>
        <position position="40"/>
    </location>
    <ligand>
        <name>S-adenosyl-L-methionine</name>
        <dbReference type="ChEBI" id="CHEBI:59789"/>
    </ligand>
</feature>
<evidence type="ECO:0000256" key="3">
    <source>
        <dbReference type="ARBA" id="ARBA00022688"/>
    </source>
</evidence>
<dbReference type="Pfam" id="PF13489">
    <property type="entry name" value="Methyltransf_23"/>
    <property type="match status" value="1"/>
</dbReference>
<reference evidence="6 7" key="1">
    <citation type="journal article" date="2013" name="Genome Announc.">
        <title>Genome Sequence of the Pyrene- and Fluoranthene-Degrading Bacterium Cycloclasticus sp. Strain PY97M.</title>
        <authorList>
            <person name="Cui Z."/>
            <person name="Xu G."/>
            <person name="Li Q."/>
            <person name="Gao W."/>
            <person name="Zheng L."/>
        </authorList>
    </citation>
    <scope>NUCLEOTIDE SEQUENCE [LARGE SCALE GENOMIC DNA]</scope>
    <source>
        <strain evidence="6 7">PY97M</strain>
    </source>
</reference>
<dbReference type="GO" id="GO:0032259">
    <property type="term" value="P:methylation"/>
    <property type="evidence" value="ECO:0007669"/>
    <property type="project" value="UniProtKB-KW"/>
</dbReference>
<keyword evidence="4 5" id="KW-0949">S-adenosyl-L-methionine</keyword>
<dbReference type="NCBIfam" id="TIGR01983">
    <property type="entry name" value="UbiG"/>
    <property type="match status" value="1"/>
</dbReference>
<comment type="pathway">
    <text evidence="5">Cofactor biosynthesis; ubiquinone biosynthesis.</text>
</comment>
<comment type="function">
    <text evidence="5">O-methyltransferase that catalyzes the 2 O-methylation steps in the ubiquinone biosynthetic pathway.</text>
</comment>
<keyword evidence="1 5" id="KW-0489">Methyltransferase</keyword>
<dbReference type="EC" id="2.1.1.222" evidence="5"/>
<dbReference type="GO" id="GO:0010420">
    <property type="term" value="F:polyprenyldihydroxybenzoate methyltransferase activity"/>
    <property type="evidence" value="ECO:0007669"/>
    <property type="project" value="InterPro"/>
</dbReference>
<dbReference type="InterPro" id="IPR029063">
    <property type="entry name" value="SAM-dependent_MTases_sf"/>
</dbReference>
<dbReference type="PANTHER" id="PTHR43464:SF19">
    <property type="entry name" value="UBIQUINONE BIOSYNTHESIS O-METHYLTRANSFERASE, MITOCHONDRIAL"/>
    <property type="match status" value="1"/>
</dbReference>
<dbReference type="SUPFAM" id="SSF53335">
    <property type="entry name" value="S-adenosyl-L-methionine-dependent methyltransferases"/>
    <property type="match status" value="1"/>
</dbReference>
<protein>
    <recommendedName>
        <fullName evidence="5">Ubiquinone biosynthesis O-methyltransferase</fullName>
    </recommendedName>
    <alternativeName>
        <fullName evidence="5">2-polyprenyl-6-hydroxyphenol methylase</fullName>
        <ecNumber evidence="5">2.1.1.222</ecNumber>
    </alternativeName>
    <alternativeName>
        <fullName evidence="5">3-demethylubiquinone 3-O-methyltransferase</fullName>
        <ecNumber evidence="5">2.1.1.64</ecNumber>
    </alternativeName>
</protein>
<organism evidence="6 7">
    <name type="scientific">Cycloclasticus pugetii</name>
    <dbReference type="NCBI Taxonomy" id="34068"/>
    <lineage>
        <taxon>Bacteria</taxon>
        <taxon>Pseudomonadati</taxon>
        <taxon>Pseudomonadota</taxon>
        <taxon>Gammaproteobacteria</taxon>
        <taxon>Thiotrichales</taxon>
        <taxon>Piscirickettsiaceae</taxon>
        <taxon>Cycloclasticus</taxon>
    </lineage>
</organism>
<comment type="catalytic activity">
    <reaction evidence="5">
        <text>a 3-demethylubiquinol + S-adenosyl-L-methionine = a ubiquinol + S-adenosyl-L-homocysteine + H(+)</text>
        <dbReference type="Rhea" id="RHEA:44380"/>
        <dbReference type="Rhea" id="RHEA-COMP:9566"/>
        <dbReference type="Rhea" id="RHEA-COMP:10914"/>
        <dbReference type="ChEBI" id="CHEBI:15378"/>
        <dbReference type="ChEBI" id="CHEBI:17976"/>
        <dbReference type="ChEBI" id="CHEBI:57856"/>
        <dbReference type="ChEBI" id="CHEBI:59789"/>
        <dbReference type="ChEBI" id="CHEBI:84422"/>
        <dbReference type="EC" id="2.1.1.64"/>
    </reaction>
</comment>
<proteinExistence type="inferred from homology"/>
<evidence type="ECO:0000313" key="7">
    <source>
        <dbReference type="Proteomes" id="UP000015462"/>
    </source>
</evidence>
<dbReference type="PANTHER" id="PTHR43464">
    <property type="entry name" value="METHYLTRANSFERASE"/>
    <property type="match status" value="1"/>
</dbReference>
<dbReference type="Proteomes" id="UP000015462">
    <property type="component" value="Unassembled WGS sequence"/>
</dbReference>
<dbReference type="GO" id="GO:0061542">
    <property type="term" value="F:3-demethylubiquinol 3-O-methyltransferase activity"/>
    <property type="evidence" value="ECO:0007669"/>
    <property type="project" value="UniProtKB-UniRule"/>
</dbReference>
<comment type="caution">
    <text evidence="6">The sequence shown here is derived from an EMBL/GenBank/DDBJ whole genome shotgun (WGS) entry which is preliminary data.</text>
</comment>
<dbReference type="Gene3D" id="3.40.50.150">
    <property type="entry name" value="Vaccinia Virus protein VP39"/>
    <property type="match status" value="1"/>
</dbReference>
<dbReference type="InterPro" id="IPR010233">
    <property type="entry name" value="UbiG_MeTrfase"/>
</dbReference>
<keyword evidence="7" id="KW-1185">Reference proteome</keyword>
<gene>
    <name evidence="5" type="primary">ubiG</name>
    <name evidence="6" type="ORF">L196_04951</name>
</gene>
<name>A0AB33Z378_9GAMM</name>
<feature type="binding site" evidence="5">
    <location>
        <position position="124"/>
    </location>
    <ligand>
        <name>S-adenosyl-L-methionine</name>
        <dbReference type="ChEBI" id="CHEBI:59789"/>
    </ligand>
</feature>
<dbReference type="FunFam" id="3.40.50.150:FF:000028">
    <property type="entry name" value="Ubiquinone biosynthesis O-methyltransferase"/>
    <property type="match status" value="1"/>
</dbReference>
<dbReference type="EMBL" id="ASHL01000003">
    <property type="protein sequence ID" value="EPD13372.1"/>
    <property type="molecule type" value="Genomic_DNA"/>
</dbReference>
<keyword evidence="3 5" id="KW-0831">Ubiquinone biosynthesis</keyword>
<dbReference type="EC" id="2.1.1.64" evidence="5"/>
<dbReference type="RefSeq" id="WP_015006063.1">
    <property type="nucleotide sequence ID" value="NZ_JARGOU010000036.1"/>
</dbReference>
<comment type="catalytic activity">
    <reaction evidence="5">
        <text>a 3-(all-trans-polyprenyl)benzene-1,2-diol + S-adenosyl-L-methionine = a 2-methoxy-6-(all-trans-polyprenyl)phenol + S-adenosyl-L-homocysteine + H(+)</text>
        <dbReference type="Rhea" id="RHEA:31411"/>
        <dbReference type="Rhea" id="RHEA-COMP:9550"/>
        <dbReference type="Rhea" id="RHEA-COMP:9551"/>
        <dbReference type="ChEBI" id="CHEBI:15378"/>
        <dbReference type="ChEBI" id="CHEBI:57856"/>
        <dbReference type="ChEBI" id="CHEBI:59789"/>
        <dbReference type="ChEBI" id="CHEBI:62729"/>
        <dbReference type="ChEBI" id="CHEBI:62731"/>
        <dbReference type="EC" id="2.1.1.222"/>
    </reaction>
</comment>
<sequence length="236" mass="25814">MTQTKDNVNPSEIEKFSAMASQWWDTEGNFKTLHQINPLRLNLVDKTVSLSGKDVLDVGCGGGILSESMALKGANVTGIDLGKELLDVADLHSLDSGVSVNYQHISVEALASQKPEQFDCVTCMEMLEHVPDPVAIINACSTLVKPGGYVFLSTLNRNPKAYLLSIIGAEYILGMMPKGTHDYASFIKPSELALWARQAGLTLEDSRGIEYNPFNKSFSMSDDISVNYICVFKKTV</sequence>
<dbReference type="HAMAP" id="MF_00472">
    <property type="entry name" value="UbiG"/>
    <property type="match status" value="1"/>
</dbReference>
<evidence type="ECO:0000256" key="5">
    <source>
        <dbReference type="HAMAP-Rule" id="MF_00472"/>
    </source>
</evidence>
<feature type="binding site" evidence="5">
    <location>
        <position position="80"/>
    </location>
    <ligand>
        <name>S-adenosyl-L-methionine</name>
        <dbReference type="ChEBI" id="CHEBI:59789"/>
    </ligand>
</feature>
<evidence type="ECO:0000313" key="6">
    <source>
        <dbReference type="EMBL" id="EPD13372.1"/>
    </source>
</evidence>
<comment type="similarity">
    <text evidence="5">Belongs to the methyltransferase superfamily. UbiG/COQ3 family.</text>
</comment>